<evidence type="ECO:0000256" key="2">
    <source>
        <dbReference type="ARBA" id="ARBA00010199"/>
    </source>
</evidence>
<name>A0A9W7MEW9_HIBTR</name>
<sequence length="126" mass="14221">MFRLIYNFSIENINMSFAGRSDMKITKSEDNRRRVPSASSTLVIGCMLGILQTLFLISTAKAILHYMGVKHDSPMLKIAQQYLTLRSLGAPAILLSLAAQGFNPLERNSLNGTLTFEKYHFHRIWG</sequence>
<keyword evidence="5 6" id="KW-0472">Membrane</keyword>
<dbReference type="EMBL" id="BSYR01000031">
    <property type="protein sequence ID" value="GMI98076.1"/>
    <property type="molecule type" value="Genomic_DNA"/>
</dbReference>
<evidence type="ECO:0000256" key="1">
    <source>
        <dbReference type="ARBA" id="ARBA00004141"/>
    </source>
</evidence>
<keyword evidence="8" id="KW-1185">Reference proteome</keyword>
<evidence type="ECO:0000256" key="5">
    <source>
        <dbReference type="ARBA" id="ARBA00023136"/>
    </source>
</evidence>
<dbReference type="Proteomes" id="UP001165190">
    <property type="component" value="Unassembled WGS sequence"/>
</dbReference>
<evidence type="ECO:0000313" key="8">
    <source>
        <dbReference type="Proteomes" id="UP001165190"/>
    </source>
</evidence>
<feature type="transmembrane region" description="Helical" evidence="6">
    <location>
        <begin position="42"/>
        <end position="64"/>
    </location>
</feature>
<reference evidence="7" key="1">
    <citation type="submission" date="2023-05" db="EMBL/GenBank/DDBJ databases">
        <title>Genome and transcriptome analyses reveal genes involved in the formation of fine ridges on petal epidermal cells in Hibiscus trionum.</title>
        <authorList>
            <person name="Koshimizu S."/>
            <person name="Masuda S."/>
            <person name="Ishii T."/>
            <person name="Shirasu K."/>
            <person name="Hoshino A."/>
            <person name="Arita M."/>
        </authorList>
    </citation>
    <scope>NUCLEOTIDE SEQUENCE</scope>
    <source>
        <strain evidence="7">Hamamatsu line</strain>
    </source>
</reference>
<dbReference type="GO" id="GO:0016020">
    <property type="term" value="C:membrane"/>
    <property type="evidence" value="ECO:0007669"/>
    <property type="project" value="UniProtKB-SubCell"/>
</dbReference>
<dbReference type="PANTHER" id="PTHR42893:SF49">
    <property type="entry name" value="PROTEIN DETOXIFICATION"/>
    <property type="match status" value="1"/>
</dbReference>
<protein>
    <submittedName>
        <fullName evidence="7">Uncharacterized protein</fullName>
    </submittedName>
</protein>
<evidence type="ECO:0000256" key="4">
    <source>
        <dbReference type="ARBA" id="ARBA00022989"/>
    </source>
</evidence>
<dbReference type="PANTHER" id="PTHR42893">
    <property type="entry name" value="PROTEIN DETOXIFICATION 44, CHLOROPLASTIC-RELATED"/>
    <property type="match status" value="1"/>
</dbReference>
<keyword evidence="4 6" id="KW-1133">Transmembrane helix</keyword>
<evidence type="ECO:0000256" key="6">
    <source>
        <dbReference type="SAM" id="Phobius"/>
    </source>
</evidence>
<comment type="subcellular location">
    <subcellularLocation>
        <location evidence="1">Membrane</location>
        <topology evidence="1">Multi-pass membrane protein</topology>
    </subcellularLocation>
</comment>
<organism evidence="7 8">
    <name type="scientific">Hibiscus trionum</name>
    <name type="common">Flower of an hour</name>
    <dbReference type="NCBI Taxonomy" id="183268"/>
    <lineage>
        <taxon>Eukaryota</taxon>
        <taxon>Viridiplantae</taxon>
        <taxon>Streptophyta</taxon>
        <taxon>Embryophyta</taxon>
        <taxon>Tracheophyta</taxon>
        <taxon>Spermatophyta</taxon>
        <taxon>Magnoliopsida</taxon>
        <taxon>eudicotyledons</taxon>
        <taxon>Gunneridae</taxon>
        <taxon>Pentapetalae</taxon>
        <taxon>rosids</taxon>
        <taxon>malvids</taxon>
        <taxon>Malvales</taxon>
        <taxon>Malvaceae</taxon>
        <taxon>Malvoideae</taxon>
        <taxon>Hibiscus</taxon>
    </lineage>
</organism>
<dbReference type="InterPro" id="IPR044644">
    <property type="entry name" value="DinF-like"/>
</dbReference>
<proteinExistence type="inferred from homology"/>
<comment type="caution">
    <text evidence="7">The sequence shown here is derived from an EMBL/GenBank/DDBJ whole genome shotgun (WGS) entry which is preliminary data.</text>
</comment>
<comment type="similarity">
    <text evidence="2">Belongs to the multi antimicrobial extrusion (MATE) (TC 2.A.66.1) family.</text>
</comment>
<dbReference type="AlphaFoldDB" id="A0A9W7MEW9"/>
<keyword evidence="3 6" id="KW-0812">Transmembrane</keyword>
<gene>
    <name evidence="7" type="ORF">HRI_003477000</name>
</gene>
<dbReference type="OrthoDB" id="1710033at2759"/>
<accession>A0A9W7MEW9</accession>
<evidence type="ECO:0000313" key="7">
    <source>
        <dbReference type="EMBL" id="GMI98076.1"/>
    </source>
</evidence>
<evidence type="ECO:0000256" key="3">
    <source>
        <dbReference type="ARBA" id="ARBA00022692"/>
    </source>
</evidence>